<accession>A0ABW2B5N1</accession>
<keyword evidence="3" id="KW-0012">Acyltransferase</keyword>
<dbReference type="InterPro" id="IPR011004">
    <property type="entry name" value="Trimer_LpxA-like_sf"/>
</dbReference>
<keyword evidence="2" id="KW-0677">Repeat</keyword>
<dbReference type="InterPro" id="IPR018357">
    <property type="entry name" value="Hexapep_transf_CS"/>
</dbReference>
<evidence type="ECO:0000256" key="2">
    <source>
        <dbReference type="ARBA" id="ARBA00022737"/>
    </source>
</evidence>
<dbReference type="InterPro" id="IPR051159">
    <property type="entry name" value="Hexapeptide_acetyltransf"/>
</dbReference>
<evidence type="ECO:0000313" key="3">
    <source>
        <dbReference type="EMBL" id="MFC6761050.1"/>
    </source>
</evidence>
<keyword evidence="4" id="KW-1185">Reference proteome</keyword>
<dbReference type="Proteomes" id="UP001596353">
    <property type="component" value="Unassembled WGS sequence"/>
</dbReference>
<dbReference type="PROSITE" id="PS00101">
    <property type="entry name" value="HEXAPEP_TRANSFERASES"/>
    <property type="match status" value="1"/>
</dbReference>
<dbReference type="PANTHER" id="PTHR23416">
    <property type="entry name" value="SIALIC ACID SYNTHASE-RELATED"/>
    <property type="match status" value="1"/>
</dbReference>
<evidence type="ECO:0000256" key="1">
    <source>
        <dbReference type="ARBA" id="ARBA00022679"/>
    </source>
</evidence>
<comment type="caution">
    <text evidence="3">The sequence shown here is derived from an EMBL/GenBank/DDBJ whole genome shotgun (WGS) entry which is preliminary data.</text>
</comment>
<sequence>MDMQTERNKRVAQVAALAEDCNFPFDLDPADYGTATAHEQVVPGKLACRVDDGSSVFMAPDVALLDQNVIDVKGKENTVLIGRGARLHKSVIKVNGSNCLVFVGAGCRIGKITKLNASGDGSRLVLGPGTTIESGVLLAGEGEALFFGKDCMISNSFMARTHDGHSIWDMKSRARIGLPASVTVGHHVWLGNGSRISKGATIGQGAIVGQQALVTGNIEPHSLNVGSPTKQIRANVGWSRSTDFDDIPDFIKDAFSSQEDK</sequence>
<keyword evidence="1" id="KW-0808">Transferase</keyword>
<protein>
    <submittedName>
        <fullName evidence="3">Acyltransferase</fullName>
    </submittedName>
</protein>
<dbReference type="Gene3D" id="2.160.10.10">
    <property type="entry name" value="Hexapeptide repeat proteins"/>
    <property type="match status" value="1"/>
</dbReference>
<reference evidence="4" key="1">
    <citation type="journal article" date="2019" name="Int. J. Syst. Evol. Microbiol.">
        <title>The Global Catalogue of Microorganisms (GCM) 10K type strain sequencing project: providing services to taxonomists for standard genome sequencing and annotation.</title>
        <authorList>
            <consortium name="The Broad Institute Genomics Platform"/>
            <consortium name="The Broad Institute Genome Sequencing Center for Infectious Disease"/>
            <person name="Wu L."/>
            <person name="Ma J."/>
        </authorList>
    </citation>
    <scope>NUCLEOTIDE SEQUENCE [LARGE SCALE GENOMIC DNA]</scope>
    <source>
        <strain evidence="4">CCUG 66188</strain>
    </source>
</reference>
<dbReference type="EMBL" id="JBHSWG010000001">
    <property type="protein sequence ID" value="MFC6761050.1"/>
    <property type="molecule type" value="Genomic_DNA"/>
</dbReference>
<name>A0ABW2B5N1_9RHOB</name>
<organism evidence="3 4">
    <name type="scientific">Sulfitobacter porphyrae</name>
    <dbReference type="NCBI Taxonomy" id="1246864"/>
    <lineage>
        <taxon>Bacteria</taxon>
        <taxon>Pseudomonadati</taxon>
        <taxon>Pseudomonadota</taxon>
        <taxon>Alphaproteobacteria</taxon>
        <taxon>Rhodobacterales</taxon>
        <taxon>Roseobacteraceae</taxon>
        <taxon>Sulfitobacter</taxon>
    </lineage>
</organism>
<evidence type="ECO:0000313" key="4">
    <source>
        <dbReference type="Proteomes" id="UP001596353"/>
    </source>
</evidence>
<proteinExistence type="predicted"/>
<gene>
    <name evidence="3" type="ORF">ACFQFQ_18655</name>
</gene>
<dbReference type="GO" id="GO:0016746">
    <property type="term" value="F:acyltransferase activity"/>
    <property type="evidence" value="ECO:0007669"/>
    <property type="project" value="UniProtKB-KW"/>
</dbReference>
<dbReference type="SUPFAM" id="SSF51161">
    <property type="entry name" value="Trimeric LpxA-like enzymes"/>
    <property type="match status" value="1"/>
</dbReference>
<dbReference type="PANTHER" id="PTHR23416:SF78">
    <property type="entry name" value="LIPOPOLYSACCHARIDE BIOSYNTHESIS O-ACETYL TRANSFERASE WBBJ-RELATED"/>
    <property type="match status" value="1"/>
</dbReference>